<sequence length="170" mass="20338">MLNYLALKPEENKDIKDKFAESKKMFDTSTNSGKKEQLQYMEDNKWNEMQKMIISDPNEILAEKSDTWKAYVERNQSELNSLAINFFTPIFNAPEGAKWGDIEKDMLTLTAKDMDFYFKDYETPAEMMSVLKIKKYDDMTFDKLEKYILFGMYKKQQFLNFHRDDKNYNK</sequence>
<dbReference type="RefSeq" id="WP_309939679.1">
    <property type="nucleotide sequence ID" value="NZ_AP025305.1"/>
</dbReference>
<dbReference type="EMBL" id="JAVDQD010000003">
    <property type="protein sequence ID" value="MDR6239872.1"/>
    <property type="molecule type" value="Genomic_DNA"/>
</dbReference>
<organism evidence="1 2">
    <name type="scientific">Aureibacter tunicatorum</name>
    <dbReference type="NCBI Taxonomy" id="866807"/>
    <lineage>
        <taxon>Bacteria</taxon>
        <taxon>Pseudomonadati</taxon>
        <taxon>Bacteroidota</taxon>
        <taxon>Cytophagia</taxon>
        <taxon>Cytophagales</taxon>
        <taxon>Persicobacteraceae</taxon>
        <taxon>Aureibacter</taxon>
    </lineage>
</organism>
<name>A0AAE3XNT5_9BACT</name>
<evidence type="ECO:0000313" key="2">
    <source>
        <dbReference type="Proteomes" id="UP001185092"/>
    </source>
</evidence>
<keyword evidence="2" id="KW-1185">Reference proteome</keyword>
<reference evidence="1" key="1">
    <citation type="submission" date="2023-07" db="EMBL/GenBank/DDBJ databases">
        <title>Genomic Encyclopedia of Type Strains, Phase IV (KMG-IV): sequencing the most valuable type-strain genomes for metagenomic binning, comparative biology and taxonomic classification.</title>
        <authorList>
            <person name="Goeker M."/>
        </authorList>
    </citation>
    <scope>NUCLEOTIDE SEQUENCE</scope>
    <source>
        <strain evidence="1">DSM 26174</strain>
    </source>
</reference>
<evidence type="ECO:0000313" key="1">
    <source>
        <dbReference type="EMBL" id="MDR6239872.1"/>
    </source>
</evidence>
<comment type="caution">
    <text evidence="1">The sequence shown here is derived from an EMBL/GenBank/DDBJ whole genome shotgun (WGS) entry which is preliminary data.</text>
</comment>
<protein>
    <submittedName>
        <fullName evidence="1">Uncharacterized protein</fullName>
    </submittedName>
</protein>
<accession>A0AAE3XNT5</accession>
<dbReference type="Proteomes" id="UP001185092">
    <property type="component" value="Unassembled WGS sequence"/>
</dbReference>
<dbReference type="AlphaFoldDB" id="A0AAE3XNT5"/>
<gene>
    <name evidence="1" type="ORF">HNQ88_002920</name>
</gene>
<proteinExistence type="predicted"/>